<feature type="compositionally biased region" description="Polar residues" evidence="1">
    <location>
        <begin position="58"/>
        <end position="93"/>
    </location>
</feature>
<protein>
    <recommendedName>
        <fullName evidence="4">Secreted protein</fullName>
    </recommendedName>
</protein>
<reference evidence="2 3" key="1">
    <citation type="submission" date="2021-06" db="EMBL/GenBank/DDBJ databases">
        <title>Actinomycetes sequencing.</title>
        <authorList>
            <person name="Shan Q."/>
        </authorList>
    </citation>
    <scope>NUCLEOTIDE SEQUENCE [LARGE SCALE GENOMIC DNA]</scope>
    <source>
        <strain evidence="2 3">NEAU-G5</strain>
    </source>
</reference>
<dbReference type="Proteomes" id="UP000733379">
    <property type="component" value="Unassembled WGS sequence"/>
</dbReference>
<feature type="region of interest" description="Disordered" evidence="1">
    <location>
        <begin position="177"/>
        <end position="202"/>
    </location>
</feature>
<sequence>MSVSHESGTQRNPFGSRFLTCVAVAVAVSIGSAGLAAAQPGSGRGGGGGGGGGDSMHPGTSSFERSDNGTNHDGPSYSSLGNSGSADSGSEHSTPGYAFSDPALDAPPHVIPHYNQSQHPPGSSTLPHDGSQNNPPADSRPAPGQVIVPPPPGAGFTQWLGDGALLWIPGLVSPQPQPGGPNVAPNGNKGFCNASRPVCSTG</sequence>
<evidence type="ECO:0000256" key="1">
    <source>
        <dbReference type="SAM" id="MobiDB-lite"/>
    </source>
</evidence>
<proteinExistence type="predicted"/>
<feature type="region of interest" description="Disordered" evidence="1">
    <location>
        <begin position="40"/>
        <end position="147"/>
    </location>
</feature>
<gene>
    <name evidence="2" type="ORF">KO481_35660</name>
</gene>
<name>A0ABS6B968_9NOCA</name>
<evidence type="ECO:0000313" key="2">
    <source>
        <dbReference type="EMBL" id="MBU3066844.1"/>
    </source>
</evidence>
<dbReference type="EMBL" id="JAHKNI010000016">
    <property type="protein sequence ID" value="MBU3066844.1"/>
    <property type="molecule type" value="Genomic_DNA"/>
</dbReference>
<keyword evidence="3" id="KW-1185">Reference proteome</keyword>
<accession>A0ABS6B968</accession>
<organism evidence="2 3">
    <name type="scientific">Nocardia albiluteola</name>
    <dbReference type="NCBI Taxonomy" id="2842303"/>
    <lineage>
        <taxon>Bacteria</taxon>
        <taxon>Bacillati</taxon>
        <taxon>Actinomycetota</taxon>
        <taxon>Actinomycetes</taxon>
        <taxon>Mycobacteriales</taxon>
        <taxon>Nocardiaceae</taxon>
        <taxon>Nocardia</taxon>
    </lineage>
</organism>
<evidence type="ECO:0000313" key="3">
    <source>
        <dbReference type="Proteomes" id="UP000733379"/>
    </source>
</evidence>
<dbReference type="RefSeq" id="WP_215922903.1">
    <property type="nucleotide sequence ID" value="NZ_JAHKNI010000016.1"/>
</dbReference>
<feature type="compositionally biased region" description="Polar residues" evidence="1">
    <location>
        <begin position="114"/>
        <end position="136"/>
    </location>
</feature>
<feature type="compositionally biased region" description="Gly residues" evidence="1">
    <location>
        <begin position="42"/>
        <end position="54"/>
    </location>
</feature>
<comment type="caution">
    <text evidence="2">The sequence shown here is derived from an EMBL/GenBank/DDBJ whole genome shotgun (WGS) entry which is preliminary data.</text>
</comment>
<evidence type="ECO:0008006" key="4">
    <source>
        <dbReference type="Google" id="ProtNLM"/>
    </source>
</evidence>